<evidence type="ECO:0000256" key="4">
    <source>
        <dbReference type="ARBA" id="ARBA00022640"/>
    </source>
</evidence>
<dbReference type="FunFam" id="1.20.1250.20:FF:000086">
    <property type="entry name" value="ascorbate transporter, chloroplastic isoform X2"/>
    <property type="match status" value="1"/>
</dbReference>
<comment type="similarity">
    <text evidence="11">Belongs to the major facilitator superfamily. Sodium/anion cotransporter (TC 2.A.1.14) family.</text>
</comment>
<dbReference type="GO" id="GO:0090447">
    <property type="term" value="F:glycerol-3-phosphate 2-O-acyltransferase activity"/>
    <property type="evidence" value="ECO:0007669"/>
    <property type="project" value="TreeGrafter"/>
</dbReference>
<feature type="transmembrane region" description="Helical" evidence="13">
    <location>
        <begin position="1172"/>
        <end position="1191"/>
    </location>
</feature>
<evidence type="ECO:0000256" key="2">
    <source>
        <dbReference type="ARBA" id="ARBA00007937"/>
    </source>
</evidence>
<feature type="transmembrane region" description="Helical" evidence="13">
    <location>
        <begin position="1010"/>
        <end position="1031"/>
    </location>
</feature>
<keyword evidence="4" id="KW-0934">Plastid</keyword>
<name>A0AAV8RC94_ENSVE</name>
<dbReference type="GO" id="GO:0031969">
    <property type="term" value="C:chloroplast membrane"/>
    <property type="evidence" value="ECO:0007669"/>
    <property type="project" value="UniProtKB-SubCell"/>
</dbReference>
<comment type="function">
    <text evidence="10">Probable anion transporter.</text>
</comment>
<dbReference type="Gene3D" id="3.40.50.1000">
    <property type="entry name" value="HAD superfamily/HAD-like"/>
    <property type="match status" value="1"/>
</dbReference>
<feature type="transmembrane region" description="Helical" evidence="13">
    <location>
        <begin position="918"/>
        <end position="940"/>
    </location>
</feature>
<dbReference type="InterPro" id="IPR036412">
    <property type="entry name" value="HAD-like_sf"/>
</dbReference>
<dbReference type="Gene3D" id="1.20.1250.20">
    <property type="entry name" value="MFS general substrate transporter like domains"/>
    <property type="match status" value="2"/>
</dbReference>
<gene>
    <name evidence="15" type="ORF">OPV22_007955</name>
</gene>
<feature type="transmembrane region" description="Helical" evidence="13">
    <location>
        <begin position="857"/>
        <end position="877"/>
    </location>
</feature>
<dbReference type="EMBL" id="JAQQAF010000003">
    <property type="protein sequence ID" value="KAJ8497403.1"/>
    <property type="molecule type" value="Genomic_DNA"/>
</dbReference>
<comment type="subcellular location">
    <subcellularLocation>
        <location evidence="1">Plastid</location>
        <location evidence="1">Chloroplast membrane</location>
        <topology evidence="1">Multi-pass membrane protein</topology>
    </subcellularLocation>
</comment>
<feature type="transmembrane region" description="Helical" evidence="13">
    <location>
        <begin position="946"/>
        <end position="964"/>
    </location>
</feature>
<dbReference type="FunFam" id="1.20.1250.20:FF:000058">
    <property type="entry name" value="ascorbate transporter, chloroplastic isoform X1"/>
    <property type="match status" value="1"/>
</dbReference>
<evidence type="ECO:0000313" key="15">
    <source>
        <dbReference type="EMBL" id="KAJ8497403.1"/>
    </source>
</evidence>
<feature type="transmembrane region" description="Helical" evidence="13">
    <location>
        <begin position="1138"/>
        <end position="1165"/>
    </location>
</feature>
<evidence type="ECO:0000256" key="5">
    <source>
        <dbReference type="ARBA" id="ARBA00022679"/>
    </source>
</evidence>
<evidence type="ECO:0000256" key="11">
    <source>
        <dbReference type="ARBA" id="ARBA00024362"/>
    </source>
</evidence>
<feature type="transmembrane region" description="Helical" evidence="13">
    <location>
        <begin position="883"/>
        <end position="906"/>
    </location>
</feature>
<dbReference type="PROSITE" id="PS50850">
    <property type="entry name" value="MFS"/>
    <property type="match status" value="1"/>
</dbReference>
<feature type="compositionally biased region" description="Basic and acidic residues" evidence="12">
    <location>
        <begin position="545"/>
        <end position="558"/>
    </location>
</feature>
<evidence type="ECO:0000256" key="10">
    <source>
        <dbReference type="ARBA" id="ARBA00024302"/>
    </source>
</evidence>
<keyword evidence="5" id="KW-0808">Transferase</keyword>
<dbReference type="PANTHER" id="PTHR15486:SF70">
    <property type="entry name" value="GLYCEROL-3-PHOSPHATE ACYLTRANSFERASE 8-RELATED"/>
    <property type="match status" value="1"/>
</dbReference>
<dbReference type="SUPFAM" id="SSF69593">
    <property type="entry name" value="Glycerol-3-phosphate (1)-acyltransferase"/>
    <property type="match status" value="1"/>
</dbReference>
<dbReference type="InterPro" id="IPR023214">
    <property type="entry name" value="HAD_sf"/>
</dbReference>
<keyword evidence="6 13" id="KW-0812">Transmembrane</keyword>
<evidence type="ECO:0000256" key="1">
    <source>
        <dbReference type="ARBA" id="ARBA00004508"/>
    </source>
</evidence>
<feature type="transmembrane region" description="Helical" evidence="13">
    <location>
        <begin position="1051"/>
        <end position="1072"/>
    </location>
</feature>
<feature type="region of interest" description="Disordered" evidence="12">
    <location>
        <begin position="535"/>
        <end position="558"/>
    </location>
</feature>
<comment type="caution">
    <text evidence="15">The sequence shown here is derived from an EMBL/GenBank/DDBJ whole genome shotgun (WGS) entry which is preliminary data.</text>
</comment>
<evidence type="ECO:0000256" key="9">
    <source>
        <dbReference type="ARBA" id="ARBA00023136"/>
    </source>
</evidence>
<feature type="transmembrane region" description="Helical" evidence="13">
    <location>
        <begin position="828"/>
        <end position="850"/>
    </location>
</feature>
<dbReference type="InterPro" id="IPR002123">
    <property type="entry name" value="Plipid/glycerol_acylTrfase"/>
</dbReference>
<evidence type="ECO:0000259" key="14">
    <source>
        <dbReference type="PROSITE" id="PS50850"/>
    </source>
</evidence>
<dbReference type="SMART" id="SM00563">
    <property type="entry name" value="PlsC"/>
    <property type="match status" value="1"/>
</dbReference>
<evidence type="ECO:0000256" key="12">
    <source>
        <dbReference type="SAM" id="MobiDB-lite"/>
    </source>
</evidence>
<dbReference type="InterPro" id="IPR020846">
    <property type="entry name" value="MFS_dom"/>
</dbReference>
<dbReference type="SUPFAM" id="SSF103473">
    <property type="entry name" value="MFS general substrate transporter"/>
    <property type="match status" value="1"/>
</dbReference>
<dbReference type="Pfam" id="PF01553">
    <property type="entry name" value="Acyltransferase"/>
    <property type="match status" value="1"/>
</dbReference>
<sequence>MPAERRKSFPYVSQCDLSGREAHVAAADLDGTLLVSRSSFPYFFILAVEAGSLLRGAALLLLSPLILLVYKLFSEAAGIRMLIYVAVAGLRARDVELAARAVLPRFYAADVRADSWRAFRACGRRRVLVTANPRVMVEAFARECLGADKVLGTELEVDERTGRATGRVAEGGVLVGPRKKEAVEREFGAAPPDLGLGDRESDHDFMALCKEAYMVPPDPKAARVPPEQLDSLIVFHDGRLVQRPDPPIALLVLLWLPLGFALALFRVFFNLLVPAPFVRHTYRLTGIRLSIRGSPPPRPSPGSPGSLFVCNHRTALDPILVSIALGRPVSCVTYSVSRFSTTLSPIPAIALSRDRAVDAARIAALLKEGDLVICPEGTTCREPFLLRFSALFAELSDRIVPVAINTRLSMFHATSVRGFKFMDPYFFFMNPRPTYEVTFLEPLREEQTCKGGRSPVEVANHVQKVIAGALGFECTALTRKDKYMKLGGNDGDIRSLSDGQNCFLIHTTSGCRRRIASQNRIPSILVVPPIQRSKIDQSDDQTLSENRRAPRGRREAGSRRVHKRSLAWHLVWDFRPLFESSNRVGMAMGTLVSGRGFASPLIPGKVYQAECTSAHDKKIHFKFRGERAAWVGKFVLFIRRESSYLSRPILFPVSSTSTSDKNAMMMRNTFVEELEHPQARFLGNCSSLRPSTINLKQRSPARTNCFLSSDGFPGLQRRKLDSSGISDVPHDQNVYHLPIRTRANFKSEQYEVPETQLDSLNSSEMPSEAVLIGANVTEVSPWWEQFPKRWLIVLLCFFSFLLCNMDRVNMSIAILPMAAEFNWNPATIGVIQSSFFWGYLLTQIIGGIWADKIGGKLVLGFGVVWWSMATILTPIAAKIGLPFLLVMRAFMGIGEGVAMPAMNNILSKWIPVSERSRSLALVYSGMYLGSVTGLAFSPILIHKFGWPSVFYVFGSLGSVWFALWQSKAYSSPKEDPALSAEERKLILGGSVSKEPVTSIPWRLILSKAPVWALIISHFCHNWGTFILLTWMPTYYNQVLKFNLTESGLFCVLPWLTMAVFANIGGWIADTLVAKGLSITNVRKIMQSIGFLGPAFFLTQLSHVRTPALAVLCMACSQGSDAFSQSGLYSNHQDIGPRYAGVLLGLSNTAGVLAGVFGTAATGFILQRGSWDDVFKVAVVLYIIGTLVWNIFSTGEKILD</sequence>
<evidence type="ECO:0000256" key="8">
    <source>
        <dbReference type="ARBA" id="ARBA00022989"/>
    </source>
</evidence>
<dbReference type="GO" id="GO:0010143">
    <property type="term" value="P:cutin biosynthetic process"/>
    <property type="evidence" value="ECO:0007669"/>
    <property type="project" value="TreeGrafter"/>
</dbReference>
<evidence type="ECO:0000256" key="7">
    <source>
        <dbReference type="ARBA" id="ARBA00022946"/>
    </source>
</evidence>
<dbReference type="AlphaFoldDB" id="A0AAV8RC94"/>
<dbReference type="InterPro" id="IPR036259">
    <property type="entry name" value="MFS_trans_sf"/>
</dbReference>
<dbReference type="CDD" id="cd17380">
    <property type="entry name" value="MFS_SLC17A9_like"/>
    <property type="match status" value="1"/>
</dbReference>
<comment type="similarity">
    <text evidence="2">Belongs to the GPAT/DAPAT family.</text>
</comment>
<reference evidence="15 16" key="1">
    <citation type="submission" date="2022-12" db="EMBL/GenBank/DDBJ databases">
        <title>Chromosome-scale assembly of the Ensete ventricosum genome.</title>
        <authorList>
            <person name="Dussert Y."/>
            <person name="Stocks J."/>
            <person name="Wendawek A."/>
            <person name="Woldeyes F."/>
            <person name="Nichols R.A."/>
            <person name="Borrell J.S."/>
        </authorList>
    </citation>
    <scope>NUCLEOTIDE SEQUENCE [LARGE SCALE GENOMIC DNA]</scope>
    <source>
        <strain evidence="16">cv. Maze</strain>
        <tissue evidence="15">Seeds</tissue>
    </source>
</reference>
<evidence type="ECO:0000256" key="13">
    <source>
        <dbReference type="SAM" id="Phobius"/>
    </source>
</evidence>
<keyword evidence="7" id="KW-0809">Transit peptide</keyword>
<feature type="transmembrane region" description="Helical" evidence="13">
    <location>
        <begin position="248"/>
        <end position="273"/>
    </location>
</feature>
<dbReference type="Gene3D" id="1.20.1440.100">
    <property type="entry name" value="SG protein - dephosphorylation function"/>
    <property type="match status" value="1"/>
</dbReference>
<evidence type="ECO:0000313" key="16">
    <source>
        <dbReference type="Proteomes" id="UP001222027"/>
    </source>
</evidence>
<feature type="transmembrane region" description="Helical" evidence="13">
    <location>
        <begin position="42"/>
        <end position="70"/>
    </location>
</feature>
<evidence type="ECO:0000256" key="6">
    <source>
        <dbReference type="ARBA" id="ARBA00022692"/>
    </source>
</evidence>
<evidence type="ECO:0000256" key="3">
    <source>
        <dbReference type="ARBA" id="ARBA00022528"/>
    </source>
</evidence>
<keyword evidence="9 13" id="KW-0472">Membrane</keyword>
<feature type="domain" description="Major facilitator superfamily (MFS) profile" evidence="14">
    <location>
        <begin position="792"/>
        <end position="1196"/>
    </location>
</feature>
<dbReference type="InterPro" id="IPR044777">
    <property type="entry name" value="SLC17A9-like"/>
</dbReference>
<proteinExistence type="inferred from homology"/>
<dbReference type="InterPro" id="IPR011701">
    <property type="entry name" value="MFS"/>
</dbReference>
<dbReference type="GO" id="GO:0016791">
    <property type="term" value="F:phosphatase activity"/>
    <property type="evidence" value="ECO:0007669"/>
    <property type="project" value="TreeGrafter"/>
</dbReference>
<dbReference type="SUPFAM" id="SSF56784">
    <property type="entry name" value="HAD-like"/>
    <property type="match status" value="1"/>
</dbReference>
<dbReference type="CDD" id="cd06551">
    <property type="entry name" value="LPLAT"/>
    <property type="match status" value="1"/>
</dbReference>
<dbReference type="GO" id="GO:0005315">
    <property type="term" value="F:phosphate transmembrane transporter activity"/>
    <property type="evidence" value="ECO:0007669"/>
    <property type="project" value="UniProtKB-ARBA"/>
</dbReference>
<keyword evidence="3" id="KW-0150">Chloroplast</keyword>
<dbReference type="Proteomes" id="UP001222027">
    <property type="component" value="Unassembled WGS sequence"/>
</dbReference>
<dbReference type="PANTHER" id="PTHR15486">
    <property type="entry name" value="ANCIENT UBIQUITOUS PROTEIN"/>
    <property type="match status" value="1"/>
</dbReference>
<keyword evidence="16" id="KW-1185">Reference proteome</keyword>
<accession>A0AAV8RC94</accession>
<dbReference type="InterPro" id="IPR056462">
    <property type="entry name" value="HAD_RAM2/GPAT1-8"/>
</dbReference>
<keyword evidence="8 13" id="KW-1133">Transmembrane helix</keyword>
<protein>
    <recommendedName>
        <fullName evidence="14">Major facilitator superfamily (MFS) profile domain-containing protein</fullName>
    </recommendedName>
</protein>
<dbReference type="Pfam" id="PF23270">
    <property type="entry name" value="HAD_RAM2_N"/>
    <property type="match status" value="1"/>
</dbReference>
<organism evidence="15 16">
    <name type="scientific">Ensete ventricosum</name>
    <name type="common">Abyssinian banana</name>
    <name type="synonym">Musa ensete</name>
    <dbReference type="NCBI Taxonomy" id="4639"/>
    <lineage>
        <taxon>Eukaryota</taxon>
        <taxon>Viridiplantae</taxon>
        <taxon>Streptophyta</taxon>
        <taxon>Embryophyta</taxon>
        <taxon>Tracheophyta</taxon>
        <taxon>Spermatophyta</taxon>
        <taxon>Magnoliopsida</taxon>
        <taxon>Liliopsida</taxon>
        <taxon>Zingiberales</taxon>
        <taxon>Musaceae</taxon>
        <taxon>Ensete</taxon>
    </lineage>
</organism>
<dbReference type="Pfam" id="PF07690">
    <property type="entry name" value="MFS_1"/>
    <property type="match status" value="1"/>
</dbReference>